<dbReference type="PANTHER" id="PTHR15741:SF37">
    <property type="entry name" value="LD38259P"/>
    <property type="match status" value="1"/>
</dbReference>
<sequence length="297" mass="34094">MISSLDDDDENDDQKNKSGIVCRFTIPHFPSSNPFNIELQDLSSLIENLSIAYAGNITSPKWNQFKGVSFSLRDKIRLNNIIWREFHRQYIYKFQPIVVKFQAPLTEGHGSPEAIILEGKYWKRKVHTISNEYQKWRNFFRNQPHQPASATVDELLEAVKKITEPHKRLISHSQKELNDLGGIKKSKHQLQPYSTVKFESNFNSLMDKNLSFPHHRDICMLGNADVMQPGLTQLQPTTEEIHDDVLTSLLQGMASPAKVSQDNAFLVDLELPQMNQQGVLSFHDNHSQTIQVGFKLL</sequence>
<evidence type="ECO:0000256" key="2">
    <source>
        <dbReference type="ARBA" id="ARBA00023015"/>
    </source>
</evidence>
<evidence type="ECO:0000256" key="1">
    <source>
        <dbReference type="ARBA" id="ARBA00004123"/>
    </source>
</evidence>
<evidence type="ECO:0000256" key="5">
    <source>
        <dbReference type="ARBA" id="ARBA00023242"/>
    </source>
</evidence>
<proteinExistence type="predicted"/>
<dbReference type="CDD" id="cd21739">
    <property type="entry name" value="NES2-NLS_ChREBP-like"/>
    <property type="match status" value="1"/>
</dbReference>
<dbReference type="InterPro" id="IPR052207">
    <property type="entry name" value="Max-like/E-box_TFs"/>
</dbReference>
<organism evidence="6 7">
    <name type="scientific">Cichlidogyrus casuarinus</name>
    <dbReference type="NCBI Taxonomy" id="1844966"/>
    <lineage>
        <taxon>Eukaryota</taxon>
        <taxon>Metazoa</taxon>
        <taxon>Spiralia</taxon>
        <taxon>Lophotrochozoa</taxon>
        <taxon>Platyhelminthes</taxon>
        <taxon>Monogenea</taxon>
        <taxon>Monopisthocotylea</taxon>
        <taxon>Dactylogyridea</taxon>
        <taxon>Ancyrocephalidae</taxon>
        <taxon>Cichlidogyrus</taxon>
    </lineage>
</organism>
<dbReference type="EMBL" id="JBJKFK010000117">
    <property type="protein sequence ID" value="KAL3319630.1"/>
    <property type="molecule type" value="Genomic_DNA"/>
</dbReference>
<evidence type="ECO:0000256" key="4">
    <source>
        <dbReference type="ARBA" id="ARBA00023163"/>
    </source>
</evidence>
<keyword evidence="7" id="KW-1185">Reference proteome</keyword>
<dbReference type="PANTHER" id="PTHR15741">
    <property type="entry name" value="BASIC HELIX-LOOP-HELIX ZIP TRANSCRIPTION FACTOR"/>
    <property type="match status" value="1"/>
</dbReference>
<evidence type="ECO:0000313" key="7">
    <source>
        <dbReference type="Proteomes" id="UP001626550"/>
    </source>
</evidence>
<comment type="caution">
    <text evidence="6">The sequence shown here is derived from an EMBL/GenBank/DDBJ whole genome shotgun (WGS) entry which is preliminary data.</text>
</comment>
<dbReference type="Proteomes" id="UP001626550">
    <property type="component" value="Unassembled WGS sequence"/>
</dbReference>
<name>A0ABD2QJA4_9PLAT</name>
<keyword evidence="3" id="KW-0238">DNA-binding</keyword>
<keyword evidence="4" id="KW-0804">Transcription</keyword>
<comment type="subcellular location">
    <subcellularLocation>
        <location evidence="1">Nucleus</location>
    </subcellularLocation>
</comment>
<evidence type="ECO:0000313" key="6">
    <source>
        <dbReference type="EMBL" id="KAL3319630.1"/>
    </source>
</evidence>
<dbReference type="GO" id="GO:0003677">
    <property type="term" value="F:DNA binding"/>
    <property type="evidence" value="ECO:0007669"/>
    <property type="project" value="UniProtKB-KW"/>
</dbReference>
<keyword evidence="5" id="KW-0539">Nucleus</keyword>
<accession>A0ABD2QJA4</accession>
<gene>
    <name evidence="6" type="ORF">Ciccas_001699</name>
</gene>
<dbReference type="AlphaFoldDB" id="A0ABD2QJA4"/>
<keyword evidence="2" id="KW-0805">Transcription regulation</keyword>
<reference evidence="6 7" key="1">
    <citation type="submission" date="2024-11" db="EMBL/GenBank/DDBJ databases">
        <title>Adaptive evolution of stress response genes in parasites aligns with host niche diversity.</title>
        <authorList>
            <person name="Hahn C."/>
            <person name="Resl P."/>
        </authorList>
    </citation>
    <scope>NUCLEOTIDE SEQUENCE [LARGE SCALE GENOMIC DNA]</scope>
    <source>
        <strain evidence="6">EGGRZ-B1_66</strain>
        <tissue evidence="6">Body</tissue>
    </source>
</reference>
<evidence type="ECO:0000256" key="3">
    <source>
        <dbReference type="ARBA" id="ARBA00023125"/>
    </source>
</evidence>
<protein>
    <submittedName>
        <fullName evidence="6">Uncharacterized protein</fullName>
    </submittedName>
</protein>
<dbReference type="GO" id="GO:0005634">
    <property type="term" value="C:nucleus"/>
    <property type="evidence" value="ECO:0007669"/>
    <property type="project" value="UniProtKB-SubCell"/>
</dbReference>